<dbReference type="Gene3D" id="1.10.10.60">
    <property type="entry name" value="Homeodomain-like"/>
    <property type="match status" value="1"/>
</dbReference>
<gene>
    <name evidence="5" type="ORF">WP2W18E11_01460</name>
</gene>
<keyword evidence="1" id="KW-0805">Transcription regulation</keyword>
<dbReference type="EMBL" id="AP021936">
    <property type="protein sequence ID" value="BBQ47148.1"/>
    <property type="molecule type" value="Genomic_DNA"/>
</dbReference>
<organism evidence="5 6">
    <name type="scientific">Acinetobacter pittii</name>
    <name type="common">Acinetobacter genomosp. 3</name>
    <dbReference type="NCBI Taxonomy" id="48296"/>
    <lineage>
        <taxon>Bacteria</taxon>
        <taxon>Pseudomonadati</taxon>
        <taxon>Pseudomonadota</taxon>
        <taxon>Gammaproteobacteria</taxon>
        <taxon>Moraxellales</taxon>
        <taxon>Moraxellaceae</taxon>
        <taxon>Acinetobacter</taxon>
        <taxon>Acinetobacter calcoaceticus/baumannii complex</taxon>
    </lineage>
</organism>
<evidence type="ECO:0000256" key="3">
    <source>
        <dbReference type="ARBA" id="ARBA00023163"/>
    </source>
</evidence>
<evidence type="ECO:0000313" key="6">
    <source>
        <dbReference type="Proteomes" id="UP000515758"/>
    </source>
</evidence>
<dbReference type="GO" id="GO:0003700">
    <property type="term" value="F:DNA-binding transcription factor activity"/>
    <property type="evidence" value="ECO:0007669"/>
    <property type="project" value="InterPro"/>
</dbReference>
<proteinExistence type="predicted"/>
<dbReference type="GO" id="GO:0043565">
    <property type="term" value="F:sequence-specific DNA binding"/>
    <property type="evidence" value="ECO:0007669"/>
    <property type="project" value="InterPro"/>
</dbReference>
<keyword evidence="2" id="KW-0238">DNA-binding</keyword>
<protein>
    <recommendedName>
        <fullName evidence="4">HTH araC/xylS-type domain-containing protein</fullName>
    </recommendedName>
</protein>
<accession>A0A1C2UUV0</accession>
<sequence length="255" mass="29452">MIKKEQLSHWQGQMAIGLGYGYFCGQAGDNRPHRHLAHQITFPLDPLQSMQIIGYEQLHTGMGFFIPANTVHQLQKGKYCSIYLDGTYYLGQAIHQFFASTSQIQILPTTLLEQLRLYFLHTNNITKAFAQLQCYFDCMVASERAQLMNGYIYQHLLYNYVPSRQELAALHHLSESRLAHWFNSHFGISLRSYRKWLRLIIALKNLHEENNLTAAAYQSGFTDQAHFSRTCMQMFGIQPSAVKNIQNKMILLPES</sequence>
<evidence type="ECO:0000313" key="5">
    <source>
        <dbReference type="EMBL" id="BBQ47148.1"/>
    </source>
</evidence>
<dbReference type="InterPro" id="IPR018060">
    <property type="entry name" value="HTH_AraC"/>
</dbReference>
<dbReference type="PROSITE" id="PS01124">
    <property type="entry name" value="HTH_ARAC_FAMILY_2"/>
    <property type="match status" value="1"/>
</dbReference>
<dbReference type="PANTHER" id="PTHR43280">
    <property type="entry name" value="ARAC-FAMILY TRANSCRIPTIONAL REGULATOR"/>
    <property type="match status" value="1"/>
</dbReference>
<dbReference type="SUPFAM" id="SSF46689">
    <property type="entry name" value="Homeodomain-like"/>
    <property type="match status" value="1"/>
</dbReference>
<dbReference type="AlphaFoldDB" id="A0A1C2UUV0"/>
<evidence type="ECO:0000256" key="1">
    <source>
        <dbReference type="ARBA" id="ARBA00023015"/>
    </source>
</evidence>
<dbReference type="Proteomes" id="UP000515758">
    <property type="component" value="Chromosome"/>
</dbReference>
<dbReference type="SMART" id="SM00342">
    <property type="entry name" value="HTH_ARAC"/>
    <property type="match status" value="1"/>
</dbReference>
<dbReference type="Pfam" id="PF12833">
    <property type="entry name" value="HTH_18"/>
    <property type="match status" value="1"/>
</dbReference>
<name>A0A1C2UUV0_ACIPI</name>
<dbReference type="RefSeq" id="WP_017481818.1">
    <property type="nucleotide sequence ID" value="NZ_AP021936.1"/>
</dbReference>
<evidence type="ECO:0000256" key="2">
    <source>
        <dbReference type="ARBA" id="ARBA00023125"/>
    </source>
</evidence>
<feature type="domain" description="HTH araC/xylS-type" evidence="4">
    <location>
        <begin position="146"/>
        <end position="245"/>
    </location>
</feature>
<keyword evidence="3" id="KW-0804">Transcription</keyword>
<reference evidence="5 6" key="1">
    <citation type="submission" date="2019-12" db="EMBL/GenBank/DDBJ databases">
        <title>complete genome sequences of Acinetobacter pittii str. WP2-W18-ESBL-11 isolated from wastewater treatment plant effluent.</title>
        <authorList>
            <person name="Sekizuka T."/>
            <person name="Itokawa K."/>
            <person name="Yatsu K."/>
            <person name="Inamine Y."/>
            <person name="Kuroda M."/>
        </authorList>
    </citation>
    <scope>NUCLEOTIDE SEQUENCE [LARGE SCALE GENOMIC DNA]</scope>
    <source>
        <strain evidence="5 6">WP2-W18-ESBL-11</strain>
    </source>
</reference>
<dbReference type="PANTHER" id="PTHR43280:SF2">
    <property type="entry name" value="HTH-TYPE TRANSCRIPTIONAL REGULATOR EXSA"/>
    <property type="match status" value="1"/>
</dbReference>
<dbReference type="InterPro" id="IPR009057">
    <property type="entry name" value="Homeodomain-like_sf"/>
</dbReference>
<evidence type="ECO:0000259" key="4">
    <source>
        <dbReference type="PROSITE" id="PS01124"/>
    </source>
</evidence>